<feature type="transmembrane region" description="Helical" evidence="10">
    <location>
        <begin position="135"/>
        <end position="158"/>
    </location>
</feature>
<evidence type="ECO:0000256" key="7">
    <source>
        <dbReference type="ARBA" id="ARBA00023136"/>
    </source>
</evidence>
<keyword evidence="8 10" id="KW-0975">Bacterial flagellum</keyword>
<keyword evidence="11" id="KW-0282">Flagellum</keyword>
<keyword evidence="6 10" id="KW-1133">Transmembrane helix</keyword>
<dbReference type="RefSeq" id="WP_076226794.1">
    <property type="nucleotide sequence ID" value="NZ_CP024028.1"/>
</dbReference>
<reference evidence="11 13" key="1">
    <citation type="submission" date="2017-05" db="EMBL/GenBank/DDBJ databases">
        <title>Chromobacterium violaceum GHPS1 isolated from Hydrocarbon polluted soil in French Guiana display an awesome secondary metabolite arsenal and a battery of drug and heavy-metal-resistance and detoxification of xenobiotics proteins.</title>
        <authorList>
            <person name="Belbahri L."/>
        </authorList>
    </citation>
    <scope>NUCLEOTIDE SEQUENCE [LARGE SCALE GENOMIC DNA]</scope>
    <source>
        <strain evidence="11 13">GHPS1</strain>
    </source>
</reference>
<keyword evidence="11" id="KW-0969">Cilium</keyword>
<accession>A0A202B2C7</accession>
<dbReference type="Proteomes" id="UP000254029">
    <property type="component" value="Unassembled WGS sequence"/>
</dbReference>
<dbReference type="Pfam" id="PF01311">
    <property type="entry name" value="Bac_export_1"/>
    <property type="match status" value="1"/>
</dbReference>
<comment type="similarity">
    <text evidence="2 10">Belongs to the FliR/MopE/SpaR family.</text>
</comment>
<comment type="function">
    <text evidence="1 10">Role in flagellar biosynthesis.</text>
</comment>
<evidence type="ECO:0000256" key="2">
    <source>
        <dbReference type="ARBA" id="ARBA00009772"/>
    </source>
</evidence>
<dbReference type="Proteomes" id="UP000196342">
    <property type="component" value="Unassembled WGS sequence"/>
</dbReference>
<keyword evidence="7 10" id="KW-0472">Membrane</keyword>
<feature type="transmembrane region" description="Helical" evidence="10">
    <location>
        <begin position="179"/>
        <end position="201"/>
    </location>
</feature>
<dbReference type="GO" id="GO:0005886">
    <property type="term" value="C:plasma membrane"/>
    <property type="evidence" value="ECO:0007669"/>
    <property type="project" value="UniProtKB-SubCell"/>
</dbReference>
<evidence type="ECO:0000256" key="10">
    <source>
        <dbReference type="RuleBase" id="RU362071"/>
    </source>
</evidence>
<evidence type="ECO:0000256" key="3">
    <source>
        <dbReference type="ARBA" id="ARBA00021717"/>
    </source>
</evidence>
<evidence type="ECO:0000256" key="1">
    <source>
        <dbReference type="ARBA" id="ARBA00002578"/>
    </source>
</evidence>
<dbReference type="AlphaFoldDB" id="A0A1R0MIQ8"/>
<evidence type="ECO:0000256" key="5">
    <source>
        <dbReference type="ARBA" id="ARBA00022692"/>
    </source>
</evidence>
<accession>A0A1R0MIQ8</accession>
<comment type="caution">
    <text evidence="11">The sequence shown here is derived from an EMBL/GenBank/DDBJ whole genome shotgun (WGS) entry which is preliminary data.</text>
</comment>
<dbReference type="PRINTS" id="PR00953">
    <property type="entry name" value="TYPE3IMRPROT"/>
</dbReference>
<name>A0A1R0MIQ8_CHRVL</name>
<dbReference type="NCBIfam" id="TIGR01400">
    <property type="entry name" value="fliR"/>
    <property type="match status" value="1"/>
</dbReference>
<proteinExistence type="inferred from homology"/>
<dbReference type="InterPro" id="IPR002010">
    <property type="entry name" value="T3SS_IM_R"/>
</dbReference>
<sequence>MLAISDIQINAWVSVFAWPFARIVGLFLAEPVFAYRGVPRRFKAAFALVLTVILAPLLPPLPAVPLVSAEGIAILVQQLLIGLSMGFVMRIVISAVELTGFIIGAQTGLGFAMFYDPVHAAQVPVLSQMLSLFTFFLFLAFDGHHVVLGALAHSFQVLPIGMPMPAQGIKALTLWGAHLFEWGVWLAMPIIGALLITNLAIGVMTRAAPQFNIFSFGFPLTIMIGFCTLYLTLPMMIPVIERMYQAGFDMMLRMLQAK</sequence>
<evidence type="ECO:0000313" key="14">
    <source>
        <dbReference type="Proteomes" id="UP000254029"/>
    </source>
</evidence>
<keyword evidence="4 10" id="KW-1003">Cell membrane</keyword>
<evidence type="ECO:0000256" key="9">
    <source>
        <dbReference type="NCBIfam" id="TIGR01400"/>
    </source>
</evidence>
<reference evidence="12 14" key="2">
    <citation type="submission" date="2018-06" db="EMBL/GenBank/DDBJ databases">
        <authorList>
            <consortium name="Pathogen Informatics"/>
            <person name="Doyle S."/>
        </authorList>
    </citation>
    <scope>NUCLEOTIDE SEQUENCE [LARGE SCALE GENOMIC DNA]</scope>
    <source>
        <strain evidence="12 14">NCTC8684</strain>
    </source>
</reference>
<feature type="transmembrane region" description="Helical" evidence="10">
    <location>
        <begin position="42"/>
        <end position="59"/>
    </location>
</feature>
<dbReference type="GO" id="GO:0044780">
    <property type="term" value="P:bacterial-type flagellum assembly"/>
    <property type="evidence" value="ECO:0007669"/>
    <property type="project" value="UniProtKB-UniRule"/>
</dbReference>
<dbReference type="InterPro" id="IPR006303">
    <property type="entry name" value="FliR"/>
</dbReference>
<evidence type="ECO:0000313" key="13">
    <source>
        <dbReference type="Proteomes" id="UP000196342"/>
    </source>
</evidence>
<dbReference type="PANTHER" id="PTHR30065">
    <property type="entry name" value="FLAGELLAR BIOSYNTHETIC PROTEIN FLIR"/>
    <property type="match status" value="1"/>
</dbReference>
<evidence type="ECO:0000313" key="12">
    <source>
        <dbReference type="EMBL" id="SUX31743.1"/>
    </source>
</evidence>
<evidence type="ECO:0000256" key="8">
    <source>
        <dbReference type="ARBA" id="ARBA00023143"/>
    </source>
</evidence>
<dbReference type="EMBL" id="UIGR01000001">
    <property type="protein sequence ID" value="SUX31743.1"/>
    <property type="molecule type" value="Genomic_DNA"/>
</dbReference>
<evidence type="ECO:0000256" key="4">
    <source>
        <dbReference type="ARBA" id="ARBA00022475"/>
    </source>
</evidence>
<dbReference type="EMBL" id="NHOO01000031">
    <property type="protein sequence ID" value="OVE45617.1"/>
    <property type="molecule type" value="Genomic_DNA"/>
</dbReference>
<feature type="transmembrane region" description="Helical" evidence="10">
    <location>
        <begin position="213"/>
        <end position="233"/>
    </location>
</feature>
<keyword evidence="13" id="KW-1185">Reference proteome</keyword>
<comment type="subcellular location">
    <subcellularLocation>
        <location evidence="10">Cell membrane</location>
        <topology evidence="10">Multi-pass membrane protein</topology>
    </subcellularLocation>
    <subcellularLocation>
        <location evidence="10">Bacterial flagellum basal body</location>
    </subcellularLocation>
</comment>
<organism evidence="11 13">
    <name type="scientific">Chromobacterium violaceum</name>
    <dbReference type="NCBI Taxonomy" id="536"/>
    <lineage>
        <taxon>Bacteria</taxon>
        <taxon>Pseudomonadati</taxon>
        <taxon>Pseudomonadota</taxon>
        <taxon>Betaproteobacteria</taxon>
        <taxon>Neisseriales</taxon>
        <taxon>Chromobacteriaceae</taxon>
        <taxon>Chromobacterium</taxon>
    </lineage>
</organism>
<evidence type="ECO:0000313" key="11">
    <source>
        <dbReference type="EMBL" id="OVE45617.1"/>
    </source>
</evidence>
<feature type="transmembrane region" description="Helical" evidence="10">
    <location>
        <begin position="95"/>
        <end position="115"/>
    </location>
</feature>
<protein>
    <recommendedName>
        <fullName evidence="3 9">Flagellar biosynthetic protein FliR</fullName>
    </recommendedName>
</protein>
<keyword evidence="5 10" id="KW-0812">Transmembrane</keyword>
<dbReference type="GO" id="GO:0009425">
    <property type="term" value="C:bacterial-type flagellum basal body"/>
    <property type="evidence" value="ECO:0007669"/>
    <property type="project" value="UniProtKB-SubCell"/>
</dbReference>
<evidence type="ECO:0000256" key="6">
    <source>
        <dbReference type="ARBA" id="ARBA00022989"/>
    </source>
</evidence>
<feature type="transmembrane region" description="Helical" evidence="10">
    <location>
        <begin position="12"/>
        <end position="35"/>
    </location>
</feature>
<dbReference type="GO" id="GO:0006605">
    <property type="term" value="P:protein targeting"/>
    <property type="evidence" value="ECO:0007669"/>
    <property type="project" value="UniProtKB-UniRule"/>
</dbReference>
<keyword evidence="11" id="KW-0966">Cell projection</keyword>
<gene>
    <name evidence="12" type="primary">fliR</name>
    <name evidence="11" type="ORF">CBW21_22165</name>
    <name evidence="12" type="ORF">NCTC8684_00804</name>
</gene>
<dbReference type="PANTHER" id="PTHR30065:SF8">
    <property type="entry name" value="FLAGELLAR BIOSYNTHETIC PROTEIN FLIR"/>
    <property type="match status" value="1"/>
</dbReference>